<feature type="domain" description="Metallo-beta-lactamase" evidence="2">
    <location>
        <begin position="39"/>
        <end position="198"/>
    </location>
</feature>
<sequence length="267" mass="28106">MSAAQPPSPVEPGSWTGGEGSPHAVAVLAPNPSPMTLEGTNTWVLGPRDGRACVVVDPGPPDPAHLAAIDEAVDGRRVEAVLLTHRHADHSEGAGEYADRVGASVRAQGPGVDDLTDGDVIDAGGLEIGVLATPGHTADSLCFLVGADDALLTGDTVLGWGTTMVAWPDGRLDDYLTSLDRLASLTGSGRVRRFLPGHGTALPDADASVHFYLDHRRERLDQVRRVVEDGATDVQSVLEIVYAEVPREVWPAAAKSVEAQLHYLRGE</sequence>
<gene>
    <name evidence="3" type="ORF">MOPEL_020_00330</name>
</gene>
<accession>H5UP89</accession>
<dbReference type="InterPro" id="IPR050662">
    <property type="entry name" value="Sec-metab_biosynth-thioest"/>
</dbReference>
<protein>
    <recommendedName>
        <fullName evidence="2">Metallo-beta-lactamase domain-containing protein</fullName>
    </recommendedName>
</protein>
<dbReference type="Proteomes" id="UP000004367">
    <property type="component" value="Unassembled WGS sequence"/>
</dbReference>
<dbReference type="SMART" id="SM00849">
    <property type="entry name" value="Lactamase_B"/>
    <property type="match status" value="1"/>
</dbReference>
<dbReference type="InterPro" id="IPR036388">
    <property type="entry name" value="WH-like_DNA-bd_sf"/>
</dbReference>
<dbReference type="InterPro" id="IPR001279">
    <property type="entry name" value="Metallo-B-lactamas"/>
</dbReference>
<dbReference type="STRING" id="1089455.MOPEL_020_00330"/>
<feature type="compositionally biased region" description="Pro residues" evidence="1">
    <location>
        <begin position="1"/>
        <end position="10"/>
    </location>
</feature>
<dbReference type="Gene3D" id="1.10.10.10">
    <property type="entry name" value="Winged helix-like DNA-binding domain superfamily/Winged helix DNA-binding domain"/>
    <property type="match status" value="1"/>
</dbReference>
<dbReference type="PANTHER" id="PTHR23131:SF0">
    <property type="entry name" value="ENDORIBONUCLEASE LACTB2"/>
    <property type="match status" value="1"/>
</dbReference>
<keyword evidence="4" id="KW-1185">Reference proteome</keyword>
<dbReference type="EMBL" id="BAFE01000019">
    <property type="protein sequence ID" value="GAB47547.1"/>
    <property type="molecule type" value="Genomic_DNA"/>
</dbReference>
<feature type="region of interest" description="Disordered" evidence="1">
    <location>
        <begin position="1"/>
        <end position="24"/>
    </location>
</feature>
<dbReference type="AlphaFoldDB" id="H5UP89"/>
<evidence type="ECO:0000256" key="1">
    <source>
        <dbReference type="SAM" id="MobiDB-lite"/>
    </source>
</evidence>
<reference evidence="3 4" key="1">
    <citation type="submission" date="2012-02" db="EMBL/GenBank/DDBJ databases">
        <title>Whole genome shotgun sequence of Mobilicoccus pelagius NBRC 104925.</title>
        <authorList>
            <person name="Yoshida Y."/>
            <person name="Hosoyama A."/>
            <person name="Tsuchikane K."/>
            <person name="Katsumata H."/>
            <person name="Yamazaki S."/>
            <person name="Fujita N."/>
        </authorList>
    </citation>
    <scope>NUCLEOTIDE SEQUENCE [LARGE SCALE GENOMIC DNA]</scope>
    <source>
        <strain evidence="3 4">NBRC 104925</strain>
    </source>
</reference>
<evidence type="ECO:0000313" key="4">
    <source>
        <dbReference type="Proteomes" id="UP000004367"/>
    </source>
</evidence>
<dbReference type="RefSeq" id="WP_009481445.1">
    <property type="nucleotide sequence ID" value="NZ_BAFE01000019.1"/>
</dbReference>
<dbReference type="eggNOG" id="COG0491">
    <property type="taxonomic scope" value="Bacteria"/>
</dbReference>
<evidence type="ECO:0000259" key="2">
    <source>
        <dbReference type="SMART" id="SM00849"/>
    </source>
</evidence>
<proteinExistence type="predicted"/>
<dbReference type="Gene3D" id="3.60.15.10">
    <property type="entry name" value="Ribonuclease Z/Hydroxyacylglutathione hydrolase-like"/>
    <property type="match status" value="1"/>
</dbReference>
<dbReference type="Pfam" id="PF00753">
    <property type="entry name" value="Lactamase_B"/>
    <property type="match status" value="2"/>
</dbReference>
<dbReference type="InterPro" id="IPR036866">
    <property type="entry name" value="RibonucZ/Hydroxyglut_hydro"/>
</dbReference>
<name>H5UP89_9MICO</name>
<comment type="caution">
    <text evidence="3">The sequence shown here is derived from an EMBL/GenBank/DDBJ whole genome shotgun (WGS) entry which is preliminary data.</text>
</comment>
<dbReference type="CDD" id="cd16278">
    <property type="entry name" value="metallo-hydrolase-like_MBL-fold"/>
    <property type="match status" value="1"/>
</dbReference>
<evidence type="ECO:0000313" key="3">
    <source>
        <dbReference type="EMBL" id="GAB47547.1"/>
    </source>
</evidence>
<dbReference type="PANTHER" id="PTHR23131">
    <property type="entry name" value="ENDORIBONUCLEASE LACTB2"/>
    <property type="match status" value="1"/>
</dbReference>
<dbReference type="SUPFAM" id="SSF56281">
    <property type="entry name" value="Metallo-hydrolase/oxidoreductase"/>
    <property type="match status" value="1"/>
</dbReference>
<organism evidence="3 4">
    <name type="scientific">Mobilicoccus pelagius NBRC 104925</name>
    <dbReference type="NCBI Taxonomy" id="1089455"/>
    <lineage>
        <taxon>Bacteria</taxon>
        <taxon>Bacillati</taxon>
        <taxon>Actinomycetota</taxon>
        <taxon>Actinomycetes</taxon>
        <taxon>Micrococcales</taxon>
        <taxon>Dermatophilaceae</taxon>
        <taxon>Mobilicoccus</taxon>
    </lineage>
</organism>